<comment type="caution">
    <text evidence="7">Lacks conserved residue(s) required for the propagation of feature annotation.</text>
</comment>
<dbReference type="RefSeq" id="WP_005942084.1">
    <property type="nucleotide sequence ID" value="NZ_CABMES010000003.1"/>
</dbReference>
<evidence type="ECO:0000256" key="3">
    <source>
        <dbReference type="ARBA" id="ARBA00022694"/>
    </source>
</evidence>
<feature type="active site" description="Nucleophile" evidence="7">
    <location>
        <position position="276"/>
    </location>
</feature>
<evidence type="ECO:0000256" key="5">
    <source>
        <dbReference type="ARBA" id="ARBA00022833"/>
    </source>
</evidence>
<dbReference type="GO" id="GO:0046872">
    <property type="term" value="F:metal ion binding"/>
    <property type="evidence" value="ECO:0007669"/>
    <property type="project" value="UniProtKB-KW"/>
</dbReference>
<proteinExistence type="inferred from homology"/>
<reference evidence="9 10" key="1">
    <citation type="journal article" date="2017" name="Front. Microbiol.">
        <title>New Insights into the Diversity of the Genus Faecalibacterium.</title>
        <authorList>
            <person name="Benevides L."/>
            <person name="Burman S."/>
            <person name="Martin R."/>
            <person name="Robert V."/>
            <person name="Thomas M."/>
            <person name="Miquel S."/>
            <person name="Chain F."/>
            <person name="Sokol H."/>
            <person name="Bermudez-Humaran L.G."/>
            <person name="Morrison M."/>
            <person name="Langella P."/>
            <person name="Azevedo V.A."/>
            <person name="Chatel J.M."/>
            <person name="Soares S."/>
        </authorList>
    </citation>
    <scope>NUCLEOTIDE SEQUENCE [LARGE SCALE GENOMIC DNA]</scope>
    <source>
        <strain evidence="10">CNCM I-4540</strain>
    </source>
</reference>
<feature type="binding site" evidence="7">
    <location>
        <position position="314"/>
    </location>
    <ligand>
        <name>Zn(2+)</name>
        <dbReference type="ChEBI" id="CHEBI:29105"/>
    </ligand>
</feature>
<evidence type="ECO:0000313" key="10">
    <source>
        <dbReference type="Proteomes" id="UP000220752"/>
    </source>
</evidence>
<evidence type="ECO:0000256" key="2">
    <source>
        <dbReference type="ARBA" id="ARBA00022679"/>
    </source>
</evidence>
<keyword evidence="10" id="KW-1185">Reference proteome</keyword>
<dbReference type="GO" id="GO:0008616">
    <property type="term" value="P:tRNA queuosine(34) biosynthetic process"/>
    <property type="evidence" value="ECO:0007669"/>
    <property type="project" value="UniProtKB-UniRule"/>
</dbReference>
<comment type="cofactor">
    <cofactor evidence="7">
        <name>Zn(2+)</name>
        <dbReference type="ChEBI" id="CHEBI:29105"/>
    </cofactor>
    <text evidence="7">Binds 1 zinc ion per subunit.</text>
</comment>
<evidence type="ECO:0000256" key="6">
    <source>
        <dbReference type="ARBA" id="ARBA00050112"/>
    </source>
</evidence>
<comment type="pathway">
    <text evidence="7">tRNA modification; tRNA-queuosine biosynthesis.</text>
</comment>
<evidence type="ECO:0000259" key="8">
    <source>
        <dbReference type="Pfam" id="PF01702"/>
    </source>
</evidence>
<protein>
    <recommendedName>
        <fullName evidence="7">Queuine tRNA-ribosyltransferase</fullName>
        <ecNumber evidence="7">2.4.2.29</ecNumber>
    </recommendedName>
    <alternativeName>
        <fullName evidence="7">Guanine insertion enzyme</fullName>
    </alternativeName>
    <alternativeName>
        <fullName evidence="7">tRNA-guanine transglycosylase</fullName>
    </alternativeName>
</protein>
<dbReference type="NCBIfam" id="TIGR00430">
    <property type="entry name" value="Q_tRNA_tgt"/>
    <property type="match status" value="1"/>
</dbReference>
<dbReference type="SUPFAM" id="SSF51713">
    <property type="entry name" value="tRNA-guanine transglycosylase"/>
    <property type="match status" value="1"/>
</dbReference>
<keyword evidence="7" id="KW-0479">Metal-binding</keyword>
<comment type="caution">
    <text evidence="9">The sequence shown here is derived from an EMBL/GenBank/DDBJ whole genome shotgun (WGS) entry which is preliminary data.</text>
</comment>
<accession>A0A2A6Z9A2</accession>
<dbReference type="UniPathway" id="UPA00392"/>
<comment type="similarity">
    <text evidence="7">Belongs to the queuine tRNA-ribosyltransferase family.</text>
</comment>
<dbReference type="HAMAP" id="MF_00168">
    <property type="entry name" value="Q_tRNA_Tgt"/>
    <property type="match status" value="1"/>
</dbReference>
<dbReference type="InterPro" id="IPR004803">
    <property type="entry name" value="TGT"/>
</dbReference>
<dbReference type="Pfam" id="PF01702">
    <property type="entry name" value="TGT"/>
    <property type="match status" value="1"/>
</dbReference>
<feature type="binding site" evidence="7">
    <location>
        <begin position="94"/>
        <end position="98"/>
    </location>
    <ligand>
        <name>substrate</name>
    </ligand>
</feature>
<dbReference type="PANTHER" id="PTHR46499:SF1">
    <property type="entry name" value="QUEUINE TRNA-RIBOSYLTRANSFERASE"/>
    <property type="match status" value="1"/>
</dbReference>
<sequence length="381" mass="42820">MPSLTTYKLLKQEHDARRGEFKTVHGTVQTPAFQNVATAGAIKGGLSAQDLKDIGAQVMLCNTYHLHLRPGDKLVADMGGLHKFTRWNGPILTDSGGFQVFSLAKLRKITEEGVTFASHLDGHRIFMGPEESMQIQANLGSTIAMAFDECVENPAQHDYSKASCERTTRWLKRCKIEMARLKHEGISVNPDQLLFGINQGCTFADLRVEHMKQIADLDLDGYAIGGLAVGEPTEVMYEMISQVEPHMPKDKIRYLMGVGTPGNIIEAVSRGVDLFDCVMPSRNARHGHLNTWGGIINIKNAKYERDERPIDPACGCPVCRSYSRAYIRHLFKAEEILGMRLAVMHNLWFYNHLMERIRDELDAGTFTAFHDKYVKLLDTRI</sequence>
<evidence type="ECO:0000256" key="7">
    <source>
        <dbReference type="HAMAP-Rule" id="MF_00168"/>
    </source>
</evidence>
<keyword evidence="1 7" id="KW-0328">Glycosyltransferase</keyword>
<comment type="function">
    <text evidence="7">Catalyzes the base-exchange of a guanine (G) residue with the queuine precursor 7-aminomethyl-7-deazaguanine (PreQ1) at position 34 (anticodon wobble position) in tRNAs with GU(N) anticodons (tRNA-Asp, -Asn, -His and -Tyr). Catalysis occurs through a double-displacement mechanism. The nucleophile active site attacks the C1' of nucleotide 34 to detach the guanine base from the RNA, forming a covalent enzyme-RNA intermediate. The proton acceptor active site deprotonates the incoming PreQ1, allowing a nucleophilic attack on the C1' of the ribose to form the product. After dissociation, two additional enzymatic reactions on the tRNA convert PreQ1 to queuine (Q), resulting in the hypermodified nucleoside queuosine (7-(((4,5-cis-dihydroxy-2-cyclopenten-1-yl)amino)methyl)-7-deazaguanosine).</text>
</comment>
<dbReference type="FunFam" id="3.20.20.105:FF:000001">
    <property type="entry name" value="Queuine tRNA-ribosyltransferase"/>
    <property type="match status" value="1"/>
</dbReference>
<evidence type="ECO:0000313" key="9">
    <source>
        <dbReference type="EMBL" id="PDX57944.1"/>
    </source>
</evidence>
<dbReference type="EMBL" id="NMTQ01000036">
    <property type="protein sequence ID" value="PDX57944.1"/>
    <property type="molecule type" value="Genomic_DNA"/>
</dbReference>
<dbReference type="Proteomes" id="UP000220752">
    <property type="component" value="Unassembled WGS sequence"/>
</dbReference>
<keyword evidence="4 7" id="KW-0671">Queuosine biosynthesis</keyword>
<dbReference type="InterPro" id="IPR050076">
    <property type="entry name" value="ArchSynthase1/Queuine_TRR"/>
</dbReference>
<feature type="region of interest" description="RNA binding" evidence="7">
    <location>
        <begin position="257"/>
        <end position="263"/>
    </location>
</feature>
<feature type="binding site" evidence="7">
    <location>
        <position position="226"/>
    </location>
    <ligand>
        <name>substrate</name>
    </ligand>
</feature>
<feature type="binding site" evidence="7">
    <location>
        <position position="316"/>
    </location>
    <ligand>
        <name>Zn(2+)</name>
        <dbReference type="ChEBI" id="CHEBI:29105"/>
    </ligand>
</feature>
<dbReference type="InterPro" id="IPR036511">
    <property type="entry name" value="TGT-like_sf"/>
</dbReference>
<feature type="binding site" evidence="7">
    <location>
        <position position="319"/>
    </location>
    <ligand>
        <name>Zn(2+)</name>
        <dbReference type="ChEBI" id="CHEBI:29105"/>
    </ligand>
</feature>
<dbReference type="Gene3D" id="3.20.20.105">
    <property type="entry name" value="Queuine tRNA-ribosyltransferase-like"/>
    <property type="match status" value="1"/>
</dbReference>
<keyword evidence="2 7" id="KW-0808">Transferase</keyword>
<dbReference type="PANTHER" id="PTHR46499">
    <property type="entry name" value="QUEUINE TRNA-RIBOSYLTRANSFERASE"/>
    <property type="match status" value="1"/>
</dbReference>
<dbReference type="AlphaFoldDB" id="A0A2A6Z9A2"/>
<name>A0A2A6Z9A2_9FIRM</name>
<organism evidence="9 10">
    <name type="scientific">Faecalibacterium langellae</name>
    <dbReference type="NCBI Taxonomy" id="3435293"/>
    <lineage>
        <taxon>Bacteria</taxon>
        <taxon>Bacillati</taxon>
        <taxon>Bacillota</taxon>
        <taxon>Clostridia</taxon>
        <taxon>Eubacteriales</taxon>
        <taxon>Oscillospiraceae</taxon>
        <taxon>Faecalibacterium</taxon>
    </lineage>
</organism>
<evidence type="ECO:0000256" key="1">
    <source>
        <dbReference type="ARBA" id="ARBA00022676"/>
    </source>
</evidence>
<feature type="binding site" evidence="7">
    <location>
        <position position="345"/>
    </location>
    <ligand>
        <name>Zn(2+)</name>
        <dbReference type="ChEBI" id="CHEBI:29105"/>
    </ligand>
</feature>
<feature type="domain" description="tRNA-guanine(15) transglycosylase-like" evidence="8">
    <location>
        <begin position="16"/>
        <end position="374"/>
    </location>
</feature>
<feature type="active site" description="Proton acceptor" evidence="7">
    <location>
        <position position="94"/>
    </location>
</feature>
<comment type="catalytic activity">
    <reaction evidence="6 7">
        <text>7-aminomethyl-7-carbaguanine + guanosine(34) in tRNA = 7-aminomethyl-7-carbaguanosine(34) in tRNA + guanine</text>
        <dbReference type="Rhea" id="RHEA:24104"/>
        <dbReference type="Rhea" id="RHEA-COMP:10341"/>
        <dbReference type="Rhea" id="RHEA-COMP:10342"/>
        <dbReference type="ChEBI" id="CHEBI:16235"/>
        <dbReference type="ChEBI" id="CHEBI:58703"/>
        <dbReference type="ChEBI" id="CHEBI:74269"/>
        <dbReference type="ChEBI" id="CHEBI:82833"/>
        <dbReference type="EC" id="2.4.2.29"/>
    </reaction>
</comment>
<feature type="binding site" evidence="7">
    <location>
        <position position="148"/>
    </location>
    <ligand>
        <name>substrate</name>
    </ligand>
</feature>
<dbReference type="NCBIfam" id="TIGR00449">
    <property type="entry name" value="tgt_general"/>
    <property type="match status" value="1"/>
</dbReference>
<evidence type="ECO:0000256" key="4">
    <source>
        <dbReference type="ARBA" id="ARBA00022785"/>
    </source>
</evidence>
<keyword evidence="5 7" id="KW-0862">Zinc</keyword>
<keyword evidence="3 7" id="KW-0819">tRNA processing</keyword>
<dbReference type="GO" id="GO:0008479">
    <property type="term" value="F:tRNA-guanosine(34) queuine transglycosylase activity"/>
    <property type="evidence" value="ECO:0007669"/>
    <property type="project" value="UniProtKB-UniRule"/>
</dbReference>
<dbReference type="InterPro" id="IPR002616">
    <property type="entry name" value="tRNA_ribo_trans-like"/>
</dbReference>
<dbReference type="GO" id="GO:0005829">
    <property type="term" value="C:cytosol"/>
    <property type="evidence" value="ECO:0007669"/>
    <property type="project" value="TreeGrafter"/>
</dbReference>
<comment type="subunit">
    <text evidence="7">Homodimer. Within each dimer, one monomer is responsible for RNA recognition and catalysis, while the other monomer binds to the replacement base PreQ1.</text>
</comment>
<dbReference type="EC" id="2.4.2.29" evidence="7"/>
<feature type="binding site" evidence="7">
    <location>
        <position position="199"/>
    </location>
    <ligand>
        <name>substrate</name>
    </ligand>
</feature>
<gene>
    <name evidence="7" type="primary">tgt</name>
    <name evidence="9" type="ORF">CGS46_11275</name>
</gene>